<dbReference type="GO" id="GO:0003866">
    <property type="term" value="F:3-phosphoshikimate 1-carboxyvinyltransferase activity"/>
    <property type="evidence" value="ECO:0007669"/>
    <property type="project" value="UniProtKB-EC"/>
</dbReference>
<dbReference type="InterPro" id="IPR036968">
    <property type="entry name" value="Enolpyruvate_Tfrase_sf"/>
</dbReference>
<dbReference type="GO" id="GO:0009423">
    <property type="term" value="P:chorismate biosynthetic process"/>
    <property type="evidence" value="ECO:0007669"/>
    <property type="project" value="TreeGrafter"/>
</dbReference>
<protein>
    <recommendedName>
        <fullName evidence="3">3-phosphoshikimate 1-carboxyvinyltransferase</fullName>
        <ecNumber evidence="3">2.5.1.19</ecNumber>
    </recommendedName>
    <alternativeName>
        <fullName evidence="7">5-enolpyruvylshikimate-3-phosphate synthase</fullName>
    </alternativeName>
</protein>
<reference evidence="10" key="1">
    <citation type="submission" date="2020-12" db="EMBL/GenBank/DDBJ databases">
        <authorList>
            <person name="Rodrigo-Torres L."/>
            <person name="Arahal R. D."/>
            <person name="Lucena T."/>
        </authorList>
    </citation>
    <scope>NUCLEOTIDE SEQUENCE</scope>
    <source>
        <strain evidence="10">CECT 9390</strain>
    </source>
</reference>
<dbReference type="PANTHER" id="PTHR21090:SF5">
    <property type="entry name" value="PENTAFUNCTIONAL AROM POLYPEPTIDE"/>
    <property type="match status" value="1"/>
</dbReference>
<comment type="similarity">
    <text evidence="2">Belongs to the EPSP synthase family.</text>
</comment>
<evidence type="ECO:0000256" key="5">
    <source>
        <dbReference type="ARBA" id="ARBA00022679"/>
    </source>
</evidence>
<evidence type="ECO:0000256" key="8">
    <source>
        <dbReference type="ARBA" id="ARBA00044633"/>
    </source>
</evidence>
<dbReference type="Pfam" id="PF00275">
    <property type="entry name" value="EPSP_synthase"/>
    <property type="match status" value="1"/>
</dbReference>
<dbReference type="GO" id="GO:0008652">
    <property type="term" value="P:amino acid biosynthetic process"/>
    <property type="evidence" value="ECO:0007669"/>
    <property type="project" value="UniProtKB-KW"/>
</dbReference>
<dbReference type="Proteomes" id="UP000662618">
    <property type="component" value="Unassembled WGS sequence"/>
</dbReference>
<dbReference type="PIRSF" id="PIRSF000505">
    <property type="entry name" value="EPSPS"/>
    <property type="match status" value="1"/>
</dbReference>
<keyword evidence="5 10" id="KW-0808">Transferase</keyword>
<feature type="domain" description="Enolpyruvate transferase" evidence="9">
    <location>
        <begin position="55"/>
        <end position="399"/>
    </location>
</feature>
<evidence type="ECO:0000256" key="4">
    <source>
        <dbReference type="ARBA" id="ARBA00022605"/>
    </source>
</evidence>
<evidence type="ECO:0000313" key="11">
    <source>
        <dbReference type="Proteomes" id="UP000662618"/>
    </source>
</evidence>
<accession>A0A9N8MNU6</accession>
<dbReference type="PANTHER" id="PTHR21090">
    <property type="entry name" value="AROM/DEHYDROQUINATE SYNTHASE"/>
    <property type="match status" value="1"/>
</dbReference>
<dbReference type="InterPro" id="IPR001986">
    <property type="entry name" value="Enolpyruvate_Tfrase_dom"/>
</dbReference>
<evidence type="ECO:0000313" key="10">
    <source>
        <dbReference type="EMBL" id="CAD7808467.1"/>
    </source>
</evidence>
<dbReference type="InterPro" id="IPR013792">
    <property type="entry name" value="RNA3'P_cycl/enolpyr_Trfase_a/b"/>
</dbReference>
<keyword evidence="4" id="KW-0028">Amino-acid biosynthesis</keyword>
<evidence type="ECO:0000256" key="3">
    <source>
        <dbReference type="ARBA" id="ARBA00012450"/>
    </source>
</evidence>
<organism evidence="10 11">
    <name type="scientific">Chryseobacterium aquaeductus</name>
    <dbReference type="NCBI Taxonomy" id="2675056"/>
    <lineage>
        <taxon>Bacteria</taxon>
        <taxon>Pseudomonadati</taxon>
        <taxon>Bacteroidota</taxon>
        <taxon>Flavobacteriia</taxon>
        <taxon>Flavobacteriales</taxon>
        <taxon>Weeksellaceae</taxon>
        <taxon>Chryseobacterium group</taxon>
        <taxon>Chryseobacterium</taxon>
    </lineage>
</organism>
<dbReference type="GO" id="GO:0009073">
    <property type="term" value="P:aromatic amino acid family biosynthetic process"/>
    <property type="evidence" value="ECO:0007669"/>
    <property type="project" value="UniProtKB-KW"/>
</dbReference>
<dbReference type="EMBL" id="CAJIMS010000001">
    <property type="protein sequence ID" value="CAD7808467.1"/>
    <property type="molecule type" value="Genomic_DNA"/>
</dbReference>
<evidence type="ECO:0000259" key="9">
    <source>
        <dbReference type="Pfam" id="PF00275"/>
    </source>
</evidence>
<evidence type="ECO:0000256" key="1">
    <source>
        <dbReference type="ARBA" id="ARBA00004811"/>
    </source>
</evidence>
<evidence type="ECO:0000256" key="2">
    <source>
        <dbReference type="ARBA" id="ARBA00009948"/>
    </source>
</evidence>
<comment type="catalytic activity">
    <reaction evidence="8">
        <text>3-phosphoshikimate + phosphoenolpyruvate = 5-O-(1-carboxyvinyl)-3-phosphoshikimate + phosphate</text>
        <dbReference type="Rhea" id="RHEA:21256"/>
        <dbReference type="ChEBI" id="CHEBI:43474"/>
        <dbReference type="ChEBI" id="CHEBI:57701"/>
        <dbReference type="ChEBI" id="CHEBI:58702"/>
        <dbReference type="ChEBI" id="CHEBI:145989"/>
        <dbReference type="EC" id="2.5.1.19"/>
    </reaction>
    <physiologicalReaction direction="left-to-right" evidence="8">
        <dbReference type="Rhea" id="RHEA:21257"/>
    </physiologicalReaction>
</comment>
<gene>
    <name evidence="10" type="primary">aroA</name>
    <name evidence="10" type="ORF">CHRY9390_01835</name>
</gene>
<keyword evidence="6" id="KW-0057">Aromatic amino acid biosynthesis</keyword>
<dbReference type="RefSeq" id="WP_162088194.1">
    <property type="nucleotide sequence ID" value="NZ_CAJIMS010000001.1"/>
</dbReference>
<dbReference type="SUPFAM" id="SSF55205">
    <property type="entry name" value="EPT/RTPC-like"/>
    <property type="match status" value="1"/>
</dbReference>
<sequence>MKLEKSKLIGNKTIQISGSKSISNRLLILESLFSNIKIVNLSNSQDTQLLKKALSTETDTVDIHHAGTAMRFLTSYYSIQEGKTTILTGSGRMKERPIKNLVNALQNLGVEIEYLENEGFPPLKITGRKITQKKVDVPANISSQFITSLLLIAGKLENGLEINLVGEITSRSYIAMTLDILTKFGIKNLFTENTIKVESIINQSSIINYEVESDWSSASYFYSFAAIGRKTIHLKSFYKKSTQGDSAIADIYENFFGIKTIFTEDDRKLTLQPIEDFQLPEKIVLDMNNCPDIAQTLCVTAAALKIPFEISGLGTLKVKETDRLLALHNELKKLGTETEITDLTIKSIAFKETEENISIKTYQDHRMAMSFAPFCLIKELNIEDENVVEKSYPMFWKDLEEILNSN</sequence>
<comment type="caution">
    <text evidence="10">The sequence shown here is derived from an EMBL/GenBank/DDBJ whole genome shotgun (WGS) entry which is preliminary data.</text>
</comment>
<name>A0A9N8MNU6_9FLAO</name>
<dbReference type="InterPro" id="IPR023193">
    <property type="entry name" value="EPSP_synthase_CS"/>
</dbReference>
<proteinExistence type="inferred from homology"/>
<dbReference type="EC" id="2.5.1.19" evidence="3"/>
<comment type="pathway">
    <text evidence="1">Metabolic intermediate biosynthesis; chorismate biosynthesis; chorismate from D-erythrose 4-phosphate and phosphoenolpyruvate: step 6/7.</text>
</comment>
<evidence type="ECO:0000256" key="7">
    <source>
        <dbReference type="ARBA" id="ARBA00030046"/>
    </source>
</evidence>
<dbReference type="Gene3D" id="3.65.10.10">
    <property type="entry name" value="Enolpyruvate transferase domain"/>
    <property type="match status" value="3"/>
</dbReference>
<keyword evidence="11" id="KW-1185">Reference proteome</keyword>
<evidence type="ECO:0000256" key="6">
    <source>
        <dbReference type="ARBA" id="ARBA00023141"/>
    </source>
</evidence>
<dbReference type="InterPro" id="IPR006264">
    <property type="entry name" value="EPSP_synthase"/>
</dbReference>
<dbReference type="AlphaFoldDB" id="A0A9N8MNU6"/>
<dbReference type="PROSITE" id="PS00885">
    <property type="entry name" value="EPSP_SYNTHASE_2"/>
    <property type="match status" value="1"/>
</dbReference>